<evidence type="ECO:0000313" key="1">
    <source>
        <dbReference type="EMBL" id="KAG7445258.1"/>
    </source>
</evidence>
<dbReference type="EMBL" id="MU250537">
    <property type="protein sequence ID" value="KAG7445258.1"/>
    <property type="molecule type" value="Genomic_DNA"/>
</dbReference>
<organism evidence="1 2">
    <name type="scientific">Guyanagaster necrorhizus</name>
    <dbReference type="NCBI Taxonomy" id="856835"/>
    <lineage>
        <taxon>Eukaryota</taxon>
        <taxon>Fungi</taxon>
        <taxon>Dikarya</taxon>
        <taxon>Basidiomycota</taxon>
        <taxon>Agaricomycotina</taxon>
        <taxon>Agaricomycetes</taxon>
        <taxon>Agaricomycetidae</taxon>
        <taxon>Agaricales</taxon>
        <taxon>Marasmiineae</taxon>
        <taxon>Physalacriaceae</taxon>
        <taxon>Guyanagaster</taxon>
    </lineage>
</organism>
<dbReference type="Proteomes" id="UP000812287">
    <property type="component" value="Unassembled WGS sequence"/>
</dbReference>
<name>A0A9P7VPZ0_9AGAR</name>
<dbReference type="GeneID" id="66102269"/>
<evidence type="ECO:0000313" key="2">
    <source>
        <dbReference type="Proteomes" id="UP000812287"/>
    </source>
</evidence>
<sequence>MMMTLVRCFMGFGRLYSNWQLHPRVERSCAPTPPLLPPLPRRHRKIRAFFCIREDGRLGPPDLNRTPEIGVQATLVALSFQAPAWPIFLGDGRPCAPCGLRFLRIHWRGKE</sequence>
<accession>A0A9P7VPZ0</accession>
<keyword evidence="2" id="KW-1185">Reference proteome</keyword>
<gene>
    <name evidence="1" type="ORF">BT62DRAFT_185681</name>
</gene>
<proteinExistence type="predicted"/>
<protein>
    <submittedName>
        <fullName evidence="1">Uncharacterized protein</fullName>
    </submittedName>
</protein>
<dbReference type="AlphaFoldDB" id="A0A9P7VPZ0"/>
<dbReference type="RefSeq" id="XP_043038758.1">
    <property type="nucleotide sequence ID" value="XM_043179973.1"/>
</dbReference>
<comment type="caution">
    <text evidence="1">The sequence shown here is derived from an EMBL/GenBank/DDBJ whole genome shotgun (WGS) entry which is preliminary data.</text>
</comment>
<reference evidence="1" key="1">
    <citation type="submission" date="2020-11" db="EMBL/GenBank/DDBJ databases">
        <title>Adaptations for nitrogen fixation in a non-lichenized fungal sporocarp promotes dispersal by wood-feeding termites.</title>
        <authorList>
            <consortium name="DOE Joint Genome Institute"/>
            <person name="Koch R.A."/>
            <person name="Yoon G."/>
            <person name="Arayal U."/>
            <person name="Lail K."/>
            <person name="Amirebrahimi M."/>
            <person name="Labutti K."/>
            <person name="Lipzen A."/>
            <person name="Riley R."/>
            <person name="Barry K."/>
            <person name="Henrissat B."/>
            <person name="Grigoriev I.V."/>
            <person name="Herr J.R."/>
            <person name="Aime M.C."/>
        </authorList>
    </citation>
    <scope>NUCLEOTIDE SEQUENCE</scope>
    <source>
        <strain evidence="1">MCA 3950</strain>
    </source>
</reference>